<protein>
    <submittedName>
        <fullName evidence="1">Haloacid dehalogenase</fullName>
    </submittedName>
</protein>
<dbReference type="AlphaFoldDB" id="A0A0D7W3H7"/>
<dbReference type="PATRIC" id="fig|1382798.3.peg.2814"/>
<dbReference type="PROSITE" id="PS01228">
    <property type="entry name" value="COF_1"/>
    <property type="match status" value="1"/>
</dbReference>
<dbReference type="InterPro" id="IPR000150">
    <property type="entry name" value="Cof"/>
</dbReference>
<dbReference type="OrthoDB" id="9814970at2"/>
<dbReference type="NCBIfam" id="TIGR00099">
    <property type="entry name" value="Cof-subfamily"/>
    <property type="match status" value="1"/>
</dbReference>
<proteinExistence type="predicted"/>
<reference evidence="1 2" key="1">
    <citation type="journal article" date="2015" name="Antonie Van Leeuwenhoek">
        <title>Tamlana nanhaiensis sp. nov., isolated from surface seawater collected from the South China Sea.</title>
        <authorList>
            <person name="Liu X."/>
            <person name="Lai Q."/>
            <person name="Du Y."/>
            <person name="Li G."/>
            <person name="Sun F."/>
            <person name="Shao Z."/>
        </authorList>
    </citation>
    <scope>NUCLEOTIDE SEQUENCE [LARGE SCALE GENOMIC DNA]</scope>
    <source>
        <strain evidence="1 2">FHC16</strain>
    </source>
</reference>
<gene>
    <name evidence="1" type="ORF">PK35_07455</name>
</gene>
<dbReference type="RefSeq" id="WP_044626051.1">
    <property type="nucleotide sequence ID" value="NZ_JTDV01000003.1"/>
</dbReference>
<dbReference type="InterPro" id="IPR006379">
    <property type="entry name" value="HAD-SF_hydro_IIB"/>
</dbReference>
<organism evidence="1 2">
    <name type="scientific">Neotamlana nanhaiensis</name>
    <dbReference type="NCBI Taxonomy" id="1382798"/>
    <lineage>
        <taxon>Bacteria</taxon>
        <taxon>Pseudomonadati</taxon>
        <taxon>Bacteroidota</taxon>
        <taxon>Flavobacteriia</taxon>
        <taxon>Flavobacteriales</taxon>
        <taxon>Flavobacteriaceae</taxon>
        <taxon>Neotamlana</taxon>
    </lineage>
</organism>
<dbReference type="EMBL" id="JTDV01000003">
    <property type="protein sequence ID" value="KJD33656.1"/>
    <property type="molecule type" value="Genomic_DNA"/>
</dbReference>
<dbReference type="Gene3D" id="3.40.50.1000">
    <property type="entry name" value="HAD superfamily/HAD-like"/>
    <property type="match status" value="1"/>
</dbReference>
<accession>A0A0D7W3H7</accession>
<dbReference type="InterPro" id="IPR036412">
    <property type="entry name" value="HAD-like_sf"/>
</dbReference>
<dbReference type="SFLD" id="SFLDG01144">
    <property type="entry name" value="C2.B.4:_PGP_Like"/>
    <property type="match status" value="1"/>
</dbReference>
<dbReference type="GO" id="GO:0000287">
    <property type="term" value="F:magnesium ion binding"/>
    <property type="evidence" value="ECO:0007669"/>
    <property type="project" value="TreeGrafter"/>
</dbReference>
<keyword evidence="2" id="KW-1185">Reference proteome</keyword>
<dbReference type="STRING" id="1382798.PK35_07455"/>
<dbReference type="Gene3D" id="3.30.1240.10">
    <property type="match status" value="1"/>
</dbReference>
<dbReference type="SFLD" id="SFLDG01140">
    <property type="entry name" value="C2.B:_Phosphomannomutase_and_P"/>
    <property type="match status" value="1"/>
</dbReference>
<name>A0A0D7W3H7_9FLAO</name>
<dbReference type="PANTHER" id="PTHR10000:SF8">
    <property type="entry name" value="HAD SUPERFAMILY HYDROLASE-LIKE, TYPE 3"/>
    <property type="match status" value="1"/>
</dbReference>
<dbReference type="SFLD" id="SFLDS00003">
    <property type="entry name" value="Haloacid_Dehalogenase"/>
    <property type="match status" value="1"/>
</dbReference>
<dbReference type="SUPFAM" id="SSF56784">
    <property type="entry name" value="HAD-like"/>
    <property type="match status" value="1"/>
</dbReference>
<sequence length="267" mass="30287">MDLSQIKLVVSDMDGTLLNSNHEVSNLFLEQFEALKQNNIMFVAASGRPYYSIVDKLSAIKNDIIVVAENGGLVINKDEQLLSTPINRANLYALEKIIDANSHIHPVFCTKSKGYFKSNSYGNISLLSEYYPIFKVIDSVDEIDEDIMKVAIFHSEDSEKHIYPLVKQFESDFLIKISGKNWLDISDTLANKGHALKLLQDTFNISEKETMVFGDYNNDLEMLKLAEYSFAMENAHDSVKQTANYSTKSNDNFGVEYIIDKLLKTRV</sequence>
<evidence type="ECO:0000313" key="1">
    <source>
        <dbReference type="EMBL" id="KJD33656.1"/>
    </source>
</evidence>
<evidence type="ECO:0000313" key="2">
    <source>
        <dbReference type="Proteomes" id="UP000032361"/>
    </source>
</evidence>
<dbReference type="InterPro" id="IPR023214">
    <property type="entry name" value="HAD_sf"/>
</dbReference>
<dbReference type="Pfam" id="PF08282">
    <property type="entry name" value="Hydrolase_3"/>
    <property type="match status" value="1"/>
</dbReference>
<dbReference type="GO" id="GO:0005829">
    <property type="term" value="C:cytosol"/>
    <property type="evidence" value="ECO:0007669"/>
    <property type="project" value="TreeGrafter"/>
</dbReference>
<dbReference type="Proteomes" id="UP000032361">
    <property type="component" value="Unassembled WGS sequence"/>
</dbReference>
<dbReference type="GO" id="GO:0016791">
    <property type="term" value="F:phosphatase activity"/>
    <property type="evidence" value="ECO:0007669"/>
    <property type="project" value="UniProtKB-ARBA"/>
</dbReference>
<comment type="caution">
    <text evidence="1">The sequence shown here is derived from an EMBL/GenBank/DDBJ whole genome shotgun (WGS) entry which is preliminary data.</text>
</comment>
<dbReference type="CDD" id="cd07518">
    <property type="entry name" value="HAD_YbiV-Like"/>
    <property type="match status" value="1"/>
</dbReference>
<dbReference type="PANTHER" id="PTHR10000">
    <property type="entry name" value="PHOSPHOSERINE PHOSPHATASE"/>
    <property type="match status" value="1"/>
</dbReference>
<dbReference type="NCBIfam" id="TIGR01484">
    <property type="entry name" value="HAD-SF-IIB"/>
    <property type="match status" value="1"/>
</dbReference>